<dbReference type="InterPro" id="IPR011990">
    <property type="entry name" value="TPR-like_helical_dom_sf"/>
</dbReference>
<evidence type="ECO:0000256" key="9">
    <source>
        <dbReference type="ARBA" id="ARBA00022964"/>
    </source>
</evidence>
<dbReference type="InterPro" id="IPR013547">
    <property type="entry name" value="P4H_N"/>
</dbReference>
<evidence type="ECO:0000256" key="4">
    <source>
        <dbReference type="ARBA" id="ARBA00006511"/>
    </source>
</evidence>
<accession>A0A8X6MTI9</accession>
<keyword evidence="7" id="KW-0256">Endoplasmic reticulum</keyword>
<gene>
    <name evidence="14" type="primary">P4HA2</name>
    <name evidence="14" type="ORF">NPIL_302631</name>
</gene>
<keyword evidence="8" id="KW-0847">Vitamin C</keyword>
<comment type="similarity">
    <text evidence="4">Belongs to the P4HA family.</text>
</comment>
<dbReference type="PANTHER" id="PTHR10869:SF244">
    <property type="entry name" value="PROLYL 4-HYDROXYLASE SUBUNIT ALPHA-2"/>
    <property type="match status" value="1"/>
</dbReference>
<evidence type="ECO:0000256" key="11">
    <source>
        <dbReference type="ARBA" id="ARBA00023004"/>
    </source>
</evidence>
<evidence type="ECO:0000259" key="13">
    <source>
        <dbReference type="PROSITE" id="PS51471"/>
    </source>
</evidence>
<comment type="cofactor">
    <cofactor evidence="1">
        <name>L-ascorbate</name>
        <dbReference type="ChEBI" id="CHEBI:38290"/>
    </cofactor>
</comment>
<name>A0A8X6MTI9_NEPPI</name>
<dbReference type="Pfam" id="PF08336">
    <property type="entry name" value="P4Ha_N"/>
    <property type="match status" value="1"/>
</dbReference>
<dbReference type="AlphaFoldDB" id="A0A8X6MTI9"/>
<dbReference type="InterPro" id="IPR006620">
    <property type="entry name" value="Pro_4_hyd_alph"/>
</dbReference>
<keyword evidence="12" id="KW-0325">Glycoprotein</keyword>
<evidence type="ECO:0000256" key="2">
    <source>
        <dbReference type="ARBA" id="ARBA00002035"/>
    </source>
</evidence>
<evidence type="ECO:0000313" key="14">
    <source>
        <dbReference type="EMBL" id="GFS77129.1"/>
    </source>
</evidence>
<organism evidence="14 15">
    <name type="scientific">Nephila pilipes</name>
    <name type="common">Giant wood spider</name>
    <name type="synonym">Nephila maculata</name>
    <dbReference type="NCBI Taxonomy" id="299642"/>
    <lineage>
        <taxon>Eukaryota</taxon>
        <taxon>Metazoa</taxon>
        <taxon>Ecdysozoa</taxon>
        <taxon>Arthropoda</taxon>
        <taxon>Chelicerata</taxon>
        <taxon>Arachnida</taxon>
        <taxon>Araneae</taxon>
        <taxon>Araneomorphae</taxon>
        <taxon>Entelegynae</taxon>
        <taxon>Araneoidea</taxon>
        <taxon>Nephilidae</taxon>
        <taxon>Nephila</taxon>
    </lineage>
</organism>
<keyword evidence="10" id="KW-0560">Oxidoreductase</keyword>
<dbReference type="Gene3D" id="1.25.40.10">
    <property type="entry name" value="Tetratricopeptide repeat domain"/>
    <property type="match status" value="1"/>
</dbReference>
<evidence type="ECO:0000256" key="7">
    <source>
        <dbReference type="ARBA" id="ARBA00022824"/>
    </source>
</evidence>
<dbReference type="OrthoDB" id="420380at2759"/>
<evidence type="ECO:0000256" key="1">
    <source>
        <dbReference type="ARBA" id="ARBA00001961"/>
    </source>
</evidence>
<sequence>MVDNPLQAFQLVRRLAVDWDFVKRAMKSDDWNPIRRLISDYRQLMPNHDDLQGAAMALVRLQDTYRLNMSDMARGSILGLPQGTKLSARDLLYLGKQSFTAGYYAHAISWLEEALARAHDEGNRTASVAEVRAFYTAAVDMHDKLFDRTDLDVKDYDTFGHPVRGNGSTAVLLGRTQVFRLGEELTPHEEQNNYMALCRGERLISAEEESKLLCRLDNRGHPYLLLRPLKIEERSRSPYVVLYHDLLTEAQTDLLKQIAEPKLARSMVQAGKGSEVVSVSRTSQNAWVGPHDHPLMTKVYRLVEFVTGLSTDVDSEHAEVVQIANYGMGGHYTPHHDYLLVDKDPEEMKYVHPKELDAGDRTATLMFYLSDVTRGGATVFPKVGASVWPRRGSAVFWYNLKQNGKENPQTLHGACPVAVGSKWVANFWIREKGQLFRRRCALDPEL</sequence>
<protein>
    <recommendedName>
        <fullName evidence="5">procollagen-proline 4-dioxygenase</fullName>
        <ecNumber evidence="5">1.14.11.2</ecNumber>
    </recommendedName>
</protein>
<dbReference type="InterPro" id="IPR044862">
    <property type="entry name" value="Pro_4_hyd_alph_FE2OG_OXY"/>
</dbReference>
<dbReference type="PANTHER" id="PTHR10869">
    <property type="entry name" value="PROLYL 4-HYDROXYLASE ALPHA SUBUNIT"/>
    <property type="match status" value="1"/>
</dbReference>
<keyword evidence="6" id="KW-0479">Metal-binding</keyword>
<evidence type="ECO:0000256" key="3">
    <source>
        <dbReference type="ARBA" id="ARBA00004319"/>
    </source>
</evidence>
<dbReference type="PROSITE" id="PS51471">
    <property type="entry name" value="FE2OG_OXY"/>
    <property type="match status" value="1"/>
</dbReference>
<evidence type="ECO:0000256" key="12">
    <source>
        <dbReference type="ARBA" id="ARBA00023180"/>
    </source>
</evidence>
<proteinExistence type="inferred from homology"/>
<comment type="function">
    <text evidence="2">Catalyzes the post-translational formation of 4-hydroxyproline in -Xaa-Pro-Gly- sequences in collagens and other proteins.</text>
</comment>
<comment type="caution">
    <text evidence="14">The sequence shown here is derived from an EMBL/GenBank/DDBJ whole genome shotgun (WGS) entry which is preliminary data.</text>
</comment>
<feature type="domain" description="Fe2OG dioxygenase" evidence="13">
    <location>
        <begin position="317"/>
        <end position="431"/>
    </location>
</feature>
<comment type="subcellular location">
    <subcellularLocation>
        <location evidence="3">Endoplasmic reticulum lumen</location>
    </subcellularLocation>
</comment>
<dbReference type="Gene3D" id="2.60.120.620">
    <property type="entry name" value="q2cbj1_9rhob like domain"/>
    <property type="match status" value="1"/>
</dbReference>
<reference evidence="14" key="1">
    <citation type="submission" date="2020-08" db="EMBL/GenBank/DDBJ databases">
        <title>Multicomponent nature underlies the extraordinary mechanical properties of spider dragline silk.</title>
        <authorList>
            <person name="Kono N."/>
            <person name="Nakamura H."/>
            <person name="Mori M."/>
            <person name="Yoshida Y."/>
            <person name="Ohtoshi R."/>
            <person name="Malay A.D."/>
            <person name="Moran D.A.P."/>
            <person name="Tomita M."/>
            <person name="Numata K."/>
            <person name="Arakawa K."/>
        </authorList>
    </citation>
    <scope>NUCLEOTIDE SEQUENCE</scope>
</reference>
<dbReference type="GO" id="GO:0005788">
    <property type="term" value="C:endoplasmic reticulum lumen"/>
    <property type="evidence" value="ECO:0007669"/>
    <property type="project" value="UniProtKB-SubCell"/>
</dbReference>
<dbReference type="InterPro" id="IPR005123">
    <property type="entry name" value="Oxoglu/Fe-dep_dioxygenase_dom"/>
</dbReference>
<dbReference type="InterPro" id="IPR045054">
    <property type="entry name" value="P4HA-like"/>
</dbReference>
<dbReference type="Proteomes" id="UP000887013">
    <property type="component" value="Unassembled WGS sequence"/>
</dbReference>
<dbReference type="EMBL" id="BMAW01050821">
    <property type="protein sequence ID" value="GFS77129.1"/>
    <property type="molecule type" value="Genomic_DNA"/>
</dbReference>
<keyword evidence="15" id="KW-1185">Reference proteome</keyword>
<dbReference type="FunFam" id="2.60.120.620:FF:000011">
    <property type="entry name" value="Prolyl alpha subunit"/>
    <property type="match status" value="1"/>
</dbReference>
<dbReference type="Gene3D" id="6.10.140.1460">
    <property type="match status" value="1"/>
</dbReference>
<dbReference type="GO" id="GO:0005506">
    <property type="term" value="F:iron ion binding"/>
    <property type="evidence" value="ECO:0007669"/>
    <property type="project" value="InterPro"/>
</dbReference>
<dbReference type="GO" id="GO:0031418">
    <property type="term" value="F:L-ascorbic acid binding"/>
    <property type="evidence" value="ECO:0007669"/>
    <property type="project" value="UniProtKB-KW"/>
</dbReference>
<evidence type="ECO:0000256" key="8">
    <source>
        <dbReference type="ARBA" id="ARBA00022896"/>
    </source>
</evidence>
<dbReference type="Pfam" id="PF13640">
    <property type="entry name" value="2OG-FeII_Oxy_3"/>
    <property type="match status" value="1"/>
</dbReference>
<dbReference type="EC" id="1.14.11.2" evidence="5"/>
<dbReference type="GO" id="GO:0004656">
    <property type="term" value="F:procollagen-proline 4-dioxygenase activity"/>
    <property type="evidence" value="ECO:0007669"/>
    <property type="project" value="UniProtKB-EC"/>
</dbReference>
<evidence type="ECO:0000256" key="5">
    <source>
        <dbReference type="ARBA" id="ARBA00012269"/>
    </source>
</evidence>
<evidence type="ECO:0000313" key="15">
    <source>
        <dbReference type="Proteomes" id="UP000887013"/>
    </source>
</evidence>
<dbReference type="SMART" id="SM00702">
    <property type="entry name" value="P4Hc"/>
    <property type="match status" value="1"/>
</dbReference>
<keyword evidence="11" id="KW-0408">Iron</keyword>
<keyword evidence="9" id="KW-0223">Dioxygenase</keyword>
<evidence type="ECO:0000256" key="10">
    <source>
        <dbReference type="ARBA" id="ARBA00023002"/>
    </source>
</evidence>
<evidence type="ECO:0000256" key="6">
    <source>
        <dbReference type="ARBA" id="ARBA00022723"/>
    </source>
</evidence>